<feature type="domain" description="Alpha-L-rhamnosidase C-terminal" evidence="1">
    <location>
        <begin position="412"/>
        <end position="481"/>
    </location>
</feature>
<dbReference type="InterPro" id="IPR035398">
    <property type="entry name" value="Bac_rhamnosid_C"/>
</dbReference>
<proteinExistence type="predicted"/>
<sequence>MSGVAAIRVPKVIRMCTRAFGIEPGPLPGPRSVGRLVTEGEVAAKIQAGNILATAEAQLQAWTPDSIGISTSAVKLVPSQSEKHLREIYCLTVSKDIKGPSGVLTTGKWHNVKFSVRGEGNATMAASINGIEVETLSYDGVLSTGPPVPGLTAGSGNAIIIKDLLVQDICGTTLYFKSLTTQSALEDFATGTNNYGVCFEGVPAMDFNYYDATTLGPHIGASSIIVWALRNAAIISKGLGDSKAPEHRDTANKIANAVNKHLFDNSTGAYMLVGGNKTVGISQDGNSYAILAGIANAPDAPSSTRTVIEAMQSLNTPFGPPSFSNTTRLIPIVLPYASGFHIWAVFEAGMNDEGLMRTVWKNQSDMNNPWYTGMMWEFIDGTTGAPHSPNFASQAHGWGSAPTWQLSRYVLGVSPATPEYSTWSFAPRAVNLTFANGRVPTLWATIIAAWENTGSTFNMRITAPAGANGTIAIAKAANKTVSINGVRLITHGYATFPESVMWAGAEGDAYRVNVTTGTSALTLSTSYNVFKNHEFYD</sequence>
<dbReference type="InterPro" id="IPR008928">
    <property type="entry name" value="6-hairpin_glycosidase_sf"/>
</dbReference>
<dbReference type="InterPro" id="IPR012341">
    <property type="entry name" value="6hp_glycosidase-like_sf"/>
</dbReference>
<accession>A0A0K6FMR4</accession>
<dbReference type="GO" id="GO:0005975">
    <property type="term" value="P:carbohydrate metabolic process"/>
    <property type="evidence" value="ECO:0007669"/>
    <property type="project" value="InterPro"/>
</dbReference>
<dbReference type="GO" id="GO:0003824">
    <property type="term" value="F:catalytic activity"/>
    <property type="evidence" value="ECO:0007669"/>
    <property type="project" value="UniProtKB-ARBA"/>
</dbReference>
<dbReference type="Pfam" id="PF17390">
    <property type="entry name" value="Bac_rhamnosid_C"/>
    <property type="match status" value="1"/>
</dbReference>
<dbReference type="PANTHER" id="PTHR34987:SF4">
    <property type="entry name" value="ALPHA-L-RHAMNOSIDASE C-TERMINAL DOMAIN-CONTAINING PROTEIN"/>
    <property type="match status" value="1"/>
</dbReference>
<dbReference type="EMBL" id="CYGV01000123">
    <property type="protein sequence ID" value="CUA67526.1"/>
    <property type="molecule type" value="Genomic_DNA"/>
</dbReference>
<dbReference type="Gene3D" id="1.50.10.10">
    <property type="match status" value="1"/>
</dbReference>
<dbReference type="Gene3D" id="2.60.420.10">
    <property type="entry name" value="Maltose phosphorylase, domain 3"/>
    <property type="match status" value="1"/>
</dbReference>
<reference evidence="2 3" key="1">
    <citation type="submission" date="2015-07" db="EMBL/GenBank/DDBJ databases">
        <authorList>
            <person name="Noorani M."/>
        </authorList>
    </citation>
    <scope>NUCLEOTIDE SEQUENCE [LARGE SCALE GENOMIC DNA]</scope>
    <source>
        <strain evidence="2">BBA 69670</strain>
    </source>
</reference>
<protein>
    <recommendedName>
        <fullName evidence="1">Alpha-L-rhamnosidase C-terminal domain-containing protein</fullName>
    </recommendedName>
</protein>
<dbReference type="Proteomes" id="UP000044841">
    <property type="component" value="Unassembled WGS sequence"/>
</dbReference>
<name>A0A0K6FMR4_9AGAM</name>
<evidence type="ECO:0000313" key="2">
    <source>
        <dbReference type="EMBL" id="CUA67526.1"/>
    </source>
</evidence>
<dbReference type="SUPFAM" id="SSF48208">
    <property type="entry name" value="Six-hairpin glycosidases"/>
    <property type="match status" value="1"/>
</dbReference>
<evidence type="ECO:0000313" key="3">
    <source>
        <dbReference type="Proteomes" id="UP000044841"/>
    </source>
</evidence>
<keyword evidence="3" id="KW-1185">Reference proteome</keyword>
<dbReference type="PANTHER" id="PTHR34987">
    <property type="entry name" value="C, PUTATIVE (AFU_ORTHOLOGUE AFUA_3G02880)-RELATED"/>
    <property type="match status" value="1"/>
</dbReference>
<dbReference type="AlphaFoldDB" id="A0A0K6FMR4"/>
<gene>
    <name evidence="2" type="ORF">RSOLAG22IIIB_13428</name>
</gene>
<organism evidence="2 3">
    <name type="scientific">Rhizoctonia solani</name>
    <dbReference type="NCBI Taxonomy" id="456999"/>
    <lineage>
        <taxon>Eukaryota</taxon>
        <taxon>Fungi</taxon>
        <taxon>Dikarya</taxon>
        <taxon>Basidiomycota</taxon>
        <taxon>Agaricomycotina</taxon>
        <taxon>Agaricomycetes</taxon>
        <taxon>Cantharellales</taxon>
        <taxon>Ceratobasidiaceae</taxon>
        <taxon>Rhizoctonia</taxon>
    </lineage>
</organism>
<evidence type="ECO:0000259" key="1">
    <source>
        <dbReference type="Pfam" id="PF17390"/>
    </source>
</evidence>